<gene>
    <name evidence="2" type="ORF">SASPL_143927</name>
</gene>
<comment type="caution">
    <text evidence="2">The sequence shown here is derived from an EMBL/GenBank/DDBJ whole genome shotgun (WGS) entry which is preliminary data.</text>
</comment>
<evidence type="ECO:0000313" key="3">
    <source>
        <dbReference type="Proteomes" id="UP000298416"/>
    </source>
</evidence>
<name>A0A8X8ZAS3_SALSN</name>
<organism evidence="2">
    <name type="scientific">Salvia splendens</name>
    <name type="common">Scarlet sage</name>
    <dbReference type="NCBI Taxonomy" id="180675"/>
    <lineage>
        <taxon>Eukaryota</taxon>
        <taxon>Viridiplantae</taxon>
        <taxon>Streptophyta</taxon>
        <taxon>Embryophyta</taxon>
        <taxon>Tracheophyta</taxon>
        <taxon>Spermatophyta</taxon>
        <taxon>Magnoliopsida</taxon>
        <taxon>eudicotyledons</taxon>
        <taxon>Gunneridae</taxon>
        <taxon>Pentapetalae</taxon>
        <taxon>asterids</taxon>
        <taxon>lamiids</taxon>
        <taxon>Lamiales</taxon>
        <taxon>Lamiaceae</taxon>
        <taxon>Nepetoideae</taxon>
        <taxon>Mentheae</taxon>
        <taxon>Salviinae</taxon>
        <taxon>Salvia</taxon>
        <taxon>Salvia subgen. Calosphace</taxon>
        <taxon>core Calosphace</taxon>
    </lineage>
</organism>
<proteinExistence type="predicted"/>
<dbReference type="InterPro" id="IPR025312">
    <property type="entry name" value="DUF4216"/>
</dbReference>
<evidence type="ECO:0000259" key="1">
    <source>
        <dbReference type="Pfam" id="PF13952"/>
    </source>
</evidence>
<sequence>MDLFLDWIAHGELPSILASRDAFPDAMVGLPKSYYEADKLMEKLGLGVETYDTSKKKNFQLRASLLWTISDFPGYADLSRWSTQDSYLKNTSFGRIDDSSMAQLSMEKHRNNYEAICYKSRQDLEQMGIRPELHPITKERGKVYLRATAFTMSKKERTIFCQVLKNLKVPDGYASNISRKICCGTLPIGEDISTIILRCNGALDCAFGIFTINGRSLGKGTAMRLDDVTLTKAHQYVLFNCNIGQELNNLILALHVINWNVSTVKGLLIVSKVKRLKTNVDRFTLANFSNVILHNEPFILASEAEQVFYVEDPTESQWKVVVPAAARAQYDMEPIIDVETYLQSNICVPADSIESDDFGWVREDMMK</sequence>
<dbReference type="AlphaFoldDB" id="A0A8X8ZAS3"/>
<accession>A0A8X8ZAS3</accession>
<protein>
    <recommendedName>
        <fullName evidence="1">DUF4216 domain-containing protein</fullName>
    </recommendedName>
</protein>
<dbReference type="Pfam" id="PF13952">
    <property type="entry name" value="DUF4216"/>
    <property type="match status" value="1"/>
</dbReference>
<dbReference type="Pfam" id="PF02992">
    <property type="entry name" value="Transposase_21"/>
    <property type="match status" value="1"/>
</dbReference>
<reference evidence="2" key="2">
    <citation type="submission" date="2020-08" db="EMBL/GenBank/DDBJ databases">
        <title>Plant Genome Project.</title>
        <authorList>
            <person name="Zhang R.-G."/>
        </authorList>
    </citation>
    <scope>NUCLEOTIDE SEQUENCE</scope>
    <source>
        <strain evidence="2">Huo1</strain>
        <tissue evidence="2">Leaf</tissue>
    </source>
</reference>
<feature type="domain" description="DUF4216" evidence="1">
    <location>
        <begin position="275"/>
        <end position="321"/>
    </location>
</feature>
<dbReference type="Proteomes" id="UP000298416">
    <property type="component" value="Unassembled WGS sequence"/>
</dbReference>
<dbReference type="InterPro" id="IPR004242">
    <property type="entry name" value="Transposase_21"/>
</dbReference>
<reference evidence="2" key="1">
    <citation type="submission" date="2018-01" db="EMBL/GenBank/DDBJ databases">
        <authorList>
            <person name="Mao J.F."/>
        </authorList>
    </citation>
    <scope>NUCLEOTIDE SEQUENCE</scope>
    <source>
        <strain evidence="2">Huo1</strain>
        <tissue evidence="2">Leaf</tissue>
    </source>
</reference>
<dbReference type="PANTHER" id="PTHR10775:SF173">
    <property type="match status" value="1"/>
</dbReference>
<keyword evidence="3" id="KW-1185">Reference proteome</keyword>
<dbReference type="PANTHER" id="PTHR10775">
    <property type="entry name" value="OS08G0208400 PROTEIN"/>
    <property type="match status" value="1"/>
</dbReference>
<dbReference type="EMBL" id="PNBA02000016">
    <property type="protein sequence ID" value="KAG6397742.1"/>
    <property type="molecule type" value="Genomic_DNA"/>
</dbReference>
<evidence type="ECO:0000313" key="2">
    <source>
        <dbReference type="EMBL" id="KAG6397742.1"/>
    </source>
</evidence>